<dbReference type="EMBL" id="JABANM010012801">
    <property type="protein sequence ID" value="KAF4735409.1"/>
    <property type="molecule type" value="Genomic_DNA"/>
</dbReference>
<name>A0A7J6SR19_PEROL</name>
<reference evidence="8 9" key="1">
    <citation type="submission" date="2020-04" db="EMBL/GenBank/DDBJ databases">
        <title>Perkinsus olseni comparative genomics.</title>
        <authorList>
            <person name="Bogema D.R."/>
        </authorList>
    </citation>
    <scope>NUCLEOTIDE SEQUENCE [LARGE SCALE GENOMIC DNA]</scope>
    <source>
        <strain evidence="8">ATCC PRA-205</strain>
    </source>
</reference>
<evidence type="ECO:0000313" key="9">
    <source>
        <dbReference type="Proteomes" id="UP000574390"/>
    </source>
</evidence>
<evidence type="ECO:0000313" key="8">
    <source>
        <dbReference type="EMBL" id="KAF4735409.1"/>
    </source>
</evidence>
<evidence type="ECO:0000256" key="1">
    <source>
        <dbReference type="ARBA" id="ARBA00004173"/>
    </source>
</evidence>
<evidence type="ECO:0000256" key="2">
    <source>
        <dbReference type="ARBA" id="ARBA00010152"/>
    </source>
</evidence>
<dbReference type="InterPro" id="IPR019189">
    <property type="entry name" value="Ribosomal_mL41"/>
</dbReference>
<accession>A0A7J6SR19</accession>
<evidence type="ECO:0008006" key="10">
    <source>
        <dbReference type="Google" id="ProtNLM"/>
    </source>
</evidence>
<evidence type="ECO:0000256" key="4">
    <source>
        <dbReference type="ARBA" id="ARBA00022980"/>
    </source>
</evidence>
<comment type="subcellular location">
    <subcellularLocation>
        <location evidence="1">Mitochondrion</location>
    </subcellularLocation>
</comment>
<dbReference type="GO" id="GO:0003735">
    <property type="term" value="F:structural constituent of ribosome"/>
    <property type="evidence" value="ECO:0007669"/>
    <property type="project" value="InterPro"/>
</dbReference>
<organism evidence="8 9">
    <name type="scientific">Perkinsus olseni</name>
    <name type="common">Perkinsus atlanticus</name>
    <dbReference type="NCBI Taxonomy" id="32597"/>
    <lineage>
        <taxon>Eukaryota</taxon>
        <taxon>Sar</taxon>
        <taxon>Alveolata</taxon>
        <taxon>Perkinsozoa</taxon>
        <taxon>Perkinsea</taxon>
        <taxon>Perkinsida</taxon>
        <taxon>Perkinsidae</taxon>
        <taxon>Perkinsus</taxon>
    </lineage>
</organism>
<keyword evidence="6" id="KW-0687">Ribonucleoprotein</keyword>
<evidence type="ECO:0000256" key="7">
    <source>
        <dbReference type="SAM" id="MobiDB-lite"/>
    </source>
</evidence>
<feature type="region of interest" description="Disordered" evidence="7">
    <location>
        <begin position="1"/>
        <end position="25"/>
    </location>
</feature>
<dbReference type="GO" id="GO:0005762">
    <property type="term" value="C:mitochondrial large ribosomal subunit"/>
    <property type="evidence" value="ECO:0007669"/>
    <property type="project" value="InterPro"/>
</dbReference>
<evidence type="ECO:0000256" key="6">
    <source>
        <dbReference type="ARBA" id="ARBA00023274"/>
    </source>
</evidence>
<comment type="caution">
    <text evidence="8">The sequence shown here is derived from an EMBL/GenBank/DDBJ whole genome shotgun (WGS) entry which is preliminary data.</text>
</comment>
<keyword evidence="4" id="KW-0689">Ribosomal protein</keyword>
<keyword evidence="5" id="KW-0496">Mitochondrion</keyword>
<protein>
    <recommendedName>
        <fullName evidence="10">39S ribosomal protein L41, mitochondrial</fullName>
    </recommendedName>
</protein>
<gene>
    <name evidence="8" type="ORF">FOZ62_019171</name>
</gene>
<dbReference type="AlphaFoldDB" id="A0A7J6SR19"/>
<dbReference type="GO" id="GO:0006412">
    <property type="term" value="P:translation"/>
    <property type="evidence" value="ECO:0007669"/>
    <property type="project" value="TreeGrafter"/>
</dbReference>
<dbReference type="Proteomes" id="UP000574390">
    <property type="component" value="Unassembled WGS sequence"/>
</dbReference>
<comment type="similarity">
    <text evidence="2">Belongs to the mitochondrion-specific ribosomal protein mL41 family.</text>
</comment>
<evidence type="ECO:0000256" key="5">
    <source>
        <dbReference type="ARBA" id="ARBA00023128"/>
    </source>
</evidence>
<dbReference type="Pfam" id="PF09809">
    <property type="entry name" value="MRP-L27"/>
    <property type="match status" value="1"/>
</dbReference>
<sequence length="455" mass="50954">MAVRRSTVLLSKLGPSKGRGPLTAKRAPSLRKGFGSIGLGTHTKKGFFMIDPRFVPQFKVPDLSDCLLKPYVSRQTPVINNARGFWPGEYRYQGFNYGKYPLLKVGPLTYTVDFGELSVRPWYESIEQQLLQAGAIVLANRYPPTGIQHGDLTTLTYTSGDSLHTTFRNKKVNFVRVGGLLAPGAFFEFAETVAPFFKLKYLLRRDGVVGPPPPGSPAGTPPDFQGNFFGYYSLSRVSGHTYAVGSDADVRSWYGSFAHQLRRADAARAHETLAGIQTGDLTTLTYTSGDTFTTEFRDETIEFMRVAESFTPGVFEYAESVAPYFKLTYLIRDDGIVGIQASCNRRRTSQMPFRLSRRDKGRPYLYYELESAVYAWLLIITPCSGHAPESGTCGLPNRSVHECHYDVWDLDKSQKTCCPDEMEAWVELKRKEHFVEVTVIITIAILTIIFDAAKE</sequence>
<dbReference type="PANTHER" id="PTHR21338:SF0">
    <property type="entry name" value="LARGE RIBOSOMAL SUBUNIT PROTEIN ML41"/>
    <property type="match status" value="1"/>
</dbReference>
<dbReference type="PANTHER" id="PTHR21338">
    <property type="entry name" value="MITOCHONDRIAL RIBOSOMAL PROTEIN L41"/>
    <property type="match status" value="1"/>
</dbReference>
<proteinExistence type="inferred from homology"/>
<keyword evidence="3" id="KW-0809">Transit peptide</keyword>
<evidence type="ECO:0000256" key="3">
    <source>
        <dbReference type="ARBA" id="ARBA00022946"/>
    </source>
</evidence>